<dbReference type="Pfam" id="PF11017">
    <property type="entry name" value="DUF2855"/>
    <property type="match status" value="1"/>
</dbReference>
<accession>A0ABW3D0P6</accession>
<proteinExistence type="predicted"/>
<dbReference type="Proteomes" id="UP001596978">
    <property type="component" value="Unassembled WGS sequence"/>
</dbReference>
<dbReference type="Gene3D" id="3.40.50.720">
    <property type="entry name" value="NAD(P)-binding Rossmann-like Domain"/>
    <property type="match status" value="1"/>
</dbReference>
<dbReference type="RefSeq" id="WP_386407352.1">
    <property type="nucleotide sequence ID" value="NZ_JBHTJH010000005.1"/>
</dbReference>
<dbReference type="InterPro" id="IPR021276">
    <property type="entry name" value="DUF2855"/>
</dbReference>
<comment type="caution">
    <text evidence="1">The sequence shown here is derived from an EMBL/GenBank/DDBJ whole genome shotgun (WGS) entry which is preliminary data.</text>
</comment>
<protein>
    <submittedName>
        <fullName evidence="1">DUF2855 family protein</fullName>
    </submittedName>
</protein>
<evidence type="ECO:0000313" key="2">
    <source>
        <dbReference type="Proteomes" id="UP001596978"/>
    </source>
</evidence>
<keyword evidence="2" id="KW-1185">Reference proteome</keyword>
<evidence type="ECO:0000313" key="1">
    <source>
        <dbReference type="EMBL" id="MFD0862413.1"/>
    </source>
</evidence>
<gene>
    <name evidence="1" type="ORF">ACFQ1M_09330</name>
</gene>
<organism evidence="1 2">
    <name type="scientific">Sungkyunkwania multivorans</name>
    <dbReference type="NCBI Taxonomy" id="1173618"/>
    <lineage>
        <taxon>Bacteria</taxon>
        <taxon>Pseudomonadati</taxon>
        <taxon>Bacteroidota</taxon>
        <taxon>Flavobacteriia</taxon>
        <taxon>Flavobacteriales</taxon>
        <taxon>Flavobacteriaceae</taxon>
        <taxon>Sungkyunkwania</taxon>
    </lineage>
</organism>
<name>A0ABW3D0P6_9FLAO</name>
<reference evidence="2" key="1">
    <citation type="journal article" date="2019" name="Int. J. Syst. Evol. Microbiol.">
        <title>The Global Catalogue of Microorganisms (GCM) 10K type strain sequencing project: providing services to taxonomists for standard genome sequencing and annotation.</title>
        <authorList>
            <consortium name="The Broad Institute Genomics Platform"/>
            <consortium name="The Broad Institute Genome Sequencing Center for Infectious Disease"/>
            <person name="Wu L."/>
            <person name="Ma J."/>
        </authorList>
    </citation>
    <scope>NUCLEOTIDE SEQUENCE [LARGE SCALE GENOMIC DNA]</scope>
    <source>
        <strain evidence="2">CCUG 62952</strain>
    </source>
</reference>
<dbReference type="Gene3D" id="3.90.180.10">
    <property type="entry name" value="Medium-chain alcohol dehydrogenases, catalytic domain"/>
    <property type="match status" value="1"/>
</dbReference>
<dbReference type="EMBL" id="JBHTJH010000005">
    <property type="protein sequence ID" value="MFD0862413.1"/>
    <property type="molecule type" value="Genomic_DNA"/>
</dbReference>
<sequence>MTYTNHQFLVNKSNITEAIFKEETIDDLQEGEVLLSIDYYAFTANNITYAVVGDTIGYWHFFPAPSPYGIIPAWGFATVVASKDDSISKGERYYGYYPMSDYLKVTPIKKSPLGFVDATAHRQELPAIYNFYTNTASDPMYEKAREGFQPILGPLFVTSFLCYYFLKDEAFFGADQVILTSASSKTALALAFMLGQHKKEDGKKIIALTSGKHVDFLEETNFYDKVIAYDQVDEALDKTASVVVDFAGNTDLLVKLYKVLNSELLYTALIGWTDWTAEKEFKALPRAKFFFAPDHIKKRYEEWGVERTNSEMGGFLKQYIAIVSEHIELQHISEKETFLDFYQRMLKGKVDPSKGYLIHL</sequence>